<feature type="transmembrane region" description="Helical" evidence="1">
    <location>
        <begin position="35"/>
        <end position="54"/>
    </location>
</feature>
<feature type="transmembrane region" description="Helical" evidence="1">
    <location>
        <begin position="12"/>
        <end position="29"/>
    </location>
</feature>
<gene>
    <name evidence="2" type="ORF">CON71_32380</name>
</gene>
<feature type="transmembrane region" description="Helical" evidence="1">
    <location>
        <begin position="59"/>
        <end position="80"/>
    </location>
</feature>
<dbReference type="RefSeq" id="WP_098785840.1">
    <property type="nucleotide sequence ID" value="NZ_NVNL01000103.1"/>
</dbReference>
<evidence type="ECO:0000313" key="2">
    <source>
        <dbReference type="EMBL" id="PEA85993.1"/>
    </source>
</evidence>
<reference evidence="2 3" key="1">
    <citation type="submission" date="2017-09" db="EMBL/GenBank/DDBJ databases">
        <title>Large-scale bioinformatics analysis of Bacillus genomes uncovers conserved roles of natural products in bacterial physiology.</title>
        <authorList>
            <consortium name="Agbiome Team Llc"/>
            <person name="Bleich R.M."/>
            <person name="Grubbs K.J."/>
            <person name="Santa Maria K.C."/>
            <person name="Allen S.E."/>
            <person name="Farag S."/>
            <person name="Shank E.A."/>
            <person name="Bowers A."/>
        </authorList>
    </citation>
    <scope>NUCLEOTIDE SEQUENCE [LARGE SCALE GENOMIC DNA]</scope>
    <source>
        <strain evidence="2 3">AFS089089</strain>
    </source>
</reference>
<feature type="transmembrane region" description="Helical" evidence="1">
    <location>
        <begin position="86"/>
        <end position="107"/>
    </location>
</feature>
<feature type="transmembrane region" description="Helical" evidence="1">
    <location>
        <begin position="119"/>
        <end position="138"/>
    </location>
</feature>
<evidence type="ECO:0000313" key="3">
    <source>
        <dbReference type="Proteomes" id="UP000220702"/>
    </source>
</evidence>
<accession>A0A9X6TGM0</accession>
<protein>
    <submittedName>
        <fullName evidence="2">Uncharacterized protein</fullName>
    </submittedName>
</protein>
<dbReference type="Proteomes" id="UP000220702">
    <property type="component" value="Unassembled WGS sequence"/>
</dbReference>
<dbReference type="EMBL" id="NVNL01000103">
    <property type="protein sequence ID" value="PEA85993.1"/>
    <property type="molecule type" value="Genomic_DNA"/>
</dbReference>
<feature type="transmembrane region" description="Helical" evidence="1">
    <location>
        <begin position="150"/>
        <end position="169"/>
    </location>
</feature>
<keyword evidence="1" id="KW-1133">Transmembrane helix</keyword>
<sequence length="176" mass="20139">MQQVKHIFKYYLFRLCFFIALGILLCILNKFSSEYIFSILLLFHIGFEMIYILIEKGNIYTICGCIFLLISVITYLLGFWDNGNQYISKPFIISIAVASILITIYDFITTSYNEKIIKVARAILLIIGVTFITIILLIQHPTITKKINSLNTDYLAFLSLGTAIATIGFKRNPNNN</sequence>
<proteinExistence type="predicted"/>
<dbReference type="AlphaFoldDB" id="A0A9X6TGM0"/>
<comment type="caution">
    <text evidence="2">The sequence shown here is derived from an EMBL/GenBank/DDBJ whole genome shotgun (WGS) entry which is preliminary data.</text>
</comment>
<keyword evidence="1" id="KW-0812">Transmembrane</keyword>
<name>A0A9X6TGM0_BACTU</name>
<evidence type="ECO:0000256" key="1">
    <source>
        <dbReference type="SAM" id="Phobius"/>
    </source>
</evidence>
<keyword evidence="1" id="KW-0472">Membrane</keyword>
<organism evidence="2 3">
    <name type="scientific">Bacillus thuringiensis</name>
    <dbReference type="NCBI Taxonomy" id="1428"/>
    <lineage>
        <taxon>Bacteria</taxon>
        <taxon>Bacillati</taxon>
        <taxon>Bacillota</taxon>
        <taxon>Bacilli</taxon>
        <taxon>Bacillales</taxon>
        <taxon>Bacillaceae</taxon>
        <taxon>Bacillus</taxon>
        <taxon>Bacillus cereus group</taxon>
    </lineage>
</organism>